<evidence type="ECO:0000256" key="3">
    <source>
        <dbReference type="ARBA" id="ARBA00022692"/>
    </source>
</evidence>
<evidence type="ECO:0000256" key="2">
    <source>
        <dbReference type="ARBA" id="ARBA00022448"/>
    </source>
</evidence>
<dbReference type="Proteomes" id="UP000276437">
    <property type="component" value="Chromosome"/>
</dbReference>
<evidence type="ECO:0000256" key="4">
    <source>
        <dbReference type="ARBA" id="ARBA00022989"/>
    </source>
</evidence>
<keyword evidence="4 6" id="KW-1133">Transmembrane helix</keyword>
<keyword evidence="8" id="KW-1185">Reference proteome</keyword>
<dbReference type="Pfam" id="PF01566">
    <property type="entry name" value="Nramp"/>
    <property type="match status" value="1"/>
</dbReference>
<proteinExistence type="predicted"/>
<dbReference type="GO" id="GO:0015086">
    <property type="term" value="F:cadmium ion transmembrane transporter activity"/>
    <property type="evidence" value="ECO:0007669"/>
    <property type="project" value="TreeGrafter"/>
</dbReference>
<dbReference type="GO" id="GO:0005384">
    <property type="term" value="F:manganese ion transmembrane transporter activity"/>
    <property type="evidence" value="ECO:0007669"/>
    <property type="project" value="TreeGrafter"/>
</dbReference>
<dbReference type="GO" id="GO:0005886">
    <property type="term" value="C:plasma membrane"/>
    <property type="evidence" value="ECO:0007669"/>
    <property type="project" value="TreeGrafter"/>
</dbReference>
<keyword evidence="5 6" id="KW-0472">Membrane</keyword>
<gene>
    <name evidence="7" type="primary">mntH_2</name>
    <name evidence="7" type="ORF">MAMMFC1_01036</name>
</gene>
<accession>A0A348AH40</accession>
<sequence length="132" mass="14082">MAMNNIRNRIVLFLAIMGPGIITAFADNDAGGITTYAAAGAKYGYQLLFTMFVATVALAIAQEISARTGAVTGRGLADLIRELYGVKWTLFAMSVLLIANIGTTISEFSGIATSLDIFGVSKYISLIFRTLM</sequence>
<dbReference type="AlphaFoldDB" id="A0A348AH40"/>
<dbReference type="PANTHER" id="PTHR11706">
    <property type="entry name" value="SOLUTE CARRIER PROTEIN FAMILY 11 MEMBER"/>
    <property type="match status" value="1"/>
</dbReference>
<dbReference type="EMBL" id="AP018449">
    <property type="protein sequence ID" value="BBB90388.1"/>
    <property type="molecule type" value="Genomic_DNA"/>
</dbReference>
<evidence type="ECO:0000313" key="7">
    <source>
        <dbReference type="EMBL" id="BBB90388.1"/>
    </source>
</evidence>
<comment type="subcellular location">
    <subcellularLocation>
        <location evidence="1">Membrane</location>
        <topology evidence="1">Multi-pass membrane protein</topology>
    </subcellularLocation>
</comment>
<evidence type="ECO:0000256" key="1">
    <source>
        <dbReference type="ARBA" id="ARBA00004141"/>
    </source>
</evidence>
<dbReference type="InterPro" id="IPR001046">
    <property type="entry name" value="NRAMP_fam"/>
</dbReference>
<dbReference type="PANTHER" id="PTHR11706:SF33">
    <property type="entry name" value="NATURAL RESISTANCE-ASSOCIATED MACROPHAGE PROTEIN 2"/>
    <property type="match status" value="1"/>
</dbReference>
<dbReference type="GO" id="GO:0034755">
    <property type="term" value="P:iron ion transmembrane transport"/>
    <property type="evidence" value="ECO:0007669"/>
    <property type="project" value="TreeGrafter"/>
</dbReference>
<name>A0A348AH40_9FIRM</name>
<feature type="transmembrane region" description="Helical" evidence="6">
    <location>
        <begin position="42"/>
        <end position="61"/>
    </location>
</feature>
<organism evidence="7 8">
    <name type="scientific">Methylomusa anaerophila</name>
    <dbReference type="NCBI Taxonomy" id="1930071"/>
    <lineage>
        <taxon>Bacteria</taxon>
        <taxon>Bacillati</taxon>
        <taxon>Bacillota</taxon>
        <taxon>Negativicutes</taxon>
        <taxon>Selenomonadales</taxon>
        <taxon>Sporomusaceae</taxon>
        <taxon>Methylomusa</taxon>
    </lineage>
</organism>
<feature type="transmembrane region" description="Helical" evidence="6">
    <location>
        <begin position="82"/>
        <end position="102"/>
    </location>
</feature>
<keyword evidence="3 6" id="KW-0812">Transmembrane</keyword>
<evidence type="ECO:0000256" key="6">
    <source>
        <dbReference type="SAM" id="Phobius"/>
    </source>
</evidence>
<dbReference type="KEGG" id="mana:MAMMFC1_01036"/>
<reference evidence="7 8" key="1">
    <citation type="journal article" date="2018" name="Int. J. Syst. Evol. Microbiol.">
        <title>Methylomusa anaerophila gen. nov., sp. nov., an anaerobic methanol-utilizing bacterium isolated from a microbial fuel cell.</title>
        <authorList>
            <person name="Amano N."/>
            <person name="Yamamuro A."/>
            <person name="Miyahara M."/>
            <person name="Kouzuma A."/>
            <person name="Abe T."/>
            <person name="Watanabe K."/>
        </authorList>
    </citation>
    <scope>NUCLEOTIDE SEQUENCE [LARGE SCALE GENOMIC DNA]</scope>
    <source>
        <strain evidence="7 8">MMFC1</strain>
    </source>
</reference>
<keyword evidence="2" id="KW-0813">Transport</keyword>
<evidence type="ECO:0000256" key="5">
    <source>
        <dbReference type="ARBA" id="ARBA00023136"/>
    </source>
</evidence>
<dbReference type="RefSeq" id="WP_232035676.1">
    <property type="nucleotide sequence ID" value="NZ_AP018449.1"/>
</dbReference>
<evidence type="ECO:0000313" key="8">
    <source>
        <dbReference type="Proteomes" id="UP000276437"/>
    </source>
</evidence>
<protein>
    <submittedName>
        <fullName evidence="7">Divalent metal cation transporter MntH</fullName>
    </submittedName>
</protein>